<dbReference type="Pfam" id="PF00583">
    <property type="entry name" value="Acetyltransf_1"/>
    <property type="match status" value="1"/>
</dbReference>
<dbReference type="InterPro" id="IPR016181">
    <property type="entry name" value="Acyl_CoA_acyltransferase"/>
</dbReference>
<dbReference type="SUPFAM" id="SSF55729">
    <property type="entry name" value="Acyl-CoA N-acyltransferases (Nat)"/>
    <property type="match status" value="1"/>
</dbReference>
<sequence length="162" mass="17838">MSYGIEPMLPEHGPAVLAVLNHHISSGFAAYPSTPLPNEAWGRFMQALGGYPAYVVKHQAEVVDFGALKPYLMPDTLARTAEVSYFILPGHTGQGLGARLLDTLIGEARARGVDNLLANVSSLNEGSLRFHERHGFVQVGRFPKVGRKWDQDFDLIWLQKAL</sequence>
<dbReference type="PROSITE" id="PS51186">
    <property type="entry name" value="GNAT"/>
    <property type="match status" value="1"/>
</dbReference>
<dbReference type="RefSeq" id="WP_338602610.1">
    <property type="nucleotide sequence ID" value="NZ_AP028679.1"/>
</dbReference>
<gene>
    <name evidence="4" type="ORF">FAK_36500</name>
</gene>
<accession>A0AAU9ETY5</accession>
<feature type="domain" description="N-acetyltransferase" evidence="3">
    <location>
        <begin position="3"/>
        <end position="162"/>
    </location>
</feature>
<dbReference type="GO" id="GO:0016747">
    <property type="term" value="F:acyltransferase activity, transferring groups other than amino-acyl groups"/>
    <property type="evidence" value="ECO:0007669"/>
    <property type="project" value="InterPro"/>
</dbReference>
<evidence type="ECO:0000256" key="2">
    <source>
        <dbReference type="ARBA" id="ARBA00023315"/>
    </source>
</evidence>
<evidence type="ECO:0000256" key="1">
    <source>
        <dbReference type="ARBA" id="ARBA00022679"/>
    </source>
</evidence>
<dbReference type="AlphaFoldDB" id="A0AAU9ETY5"/>
<dbReference type="InterPro" id="IPR050832">
    <property type="entry name" value="Bact_Acetyltransf"/>
</dbReference>
<name>A0AAU9ETY5_9BACT</name>
<dbReference type="Gene3D" id="3.40.630.30">
    <property type="match status" value="1"/>
</dbReference>
<organism evidence="4 5">
    <name type="scientific">Desulfoferula mesophila</name>
    <dbReference type="NCBI Taxonomy" id="3058419"/>
    <lineage>
        <taxon>Bacteria</taxon>
        <taxon>Pseudomonadati</taxon>
        <taxon>Thermodesulfobacteriota</taxon>
        <taxon>Desulfarculia</taxon>
        <taxon>Desulfarculales</taxon>
        <taxon>Desulfarculaceae</taxon>
        <taxon>Desulfoferula</taxon>
    </lineage>
</organism>
<dbReference type="PANTHER" id="PTHR43877">
    <property type="entry name" value="AMINOALKYLPHOSPHONATE N-ACETYLTRANSFERASE-RELATED-RELATED"/>
    <property type="match status" value="1"/>
</dbReference>
<evidence type="ECO:0000313" key="4">
    <source>
        <dbReference type="EMBL" id="BEQ16584.1"/>
    </source>
</evidence>
<evidence type="ECO:0000259" key="3">
    <source>
        <dbReference type="PROSITE" id="PS51186"/>
    </source>
</evidence>
<keyword evidence="2" id="KW-0012">Acyltransferase</keyword>
<keyword evidence="5" id="KW-1185">Reference proteome</keyword>
<keyword evidence="1" id="KW-0808">Transferase</keyword>
<dbReference type="InterPro" id="IPR000182">
    <property type="entry name" value="GNAT_dom"/>
</dbReference>
<protein>
    <submittedName>
        <fullName evidence="4">N-acetyltransferase</fullName>
    </submittedName>
</protein>
<dbReference type="EMBL" id="AP028679">
    <property type="protein sequence ID" value="BEQ16584.1"/>
    <property type="molecule type" value="Genomic_DNA"/>
</dbReference>
<dbReference type="KEGG" id="dmp:FAK_36500"/>
<proteinExistence type="predicted"/>
<reference evidence="5" key="1">
    <citation type="journal article" date="2023" name="Arch. Microbiol.">
        <title>Desulfoferula mesophilus gen. nov. sp. nov., a mesophilic sulfate-reducing bacterium isolated from a brackish lake sediment.</title>
        <authorList>
            <person name="Watanabe T."/>
            <person name="Yabe T."/>
            <person name="Tsuji J.M."/>
            <person name="Fukui M."/>
        </authorList>
    </citation>
    <scope>NUCLEOTIDE SEQUENCE [LARGE SCALE GENOMIC DNA]</scope>
    <source>
        <strain evidence="5">12FAK</strain>
    </source>
</reference>
<dbReference type="Proteomes" id="UP001366166">
    <property type="component" value="Chromosome"/>
</dbReference>
<evidence type="ECO:0000313" key="5">
    <source>
        <dbReference type="Proteomes" id="UP001366166"/>
    </source>
</evidence>
<dbReference type="CDD" id="cd04301">
    <property type="entry name" value="NAT_SF"/>
    <property type="match status" value="1"/>
</dbReference>